<gene>
    <name evidence="2" type="ORF">NOCA1120329</name>
</gene>
<accession>A0A2P2C871</accession>
<proteinExistence type="predicted"/>
<feature type="compositionally biased region" description="Basic and acidic residues" evidence="1">
    <location>
        <begin position="1"/>
        <end position="10"/>
    </location>
</feature>
<organism evidence="2">
    <name type="scientific">metagenome</name>
    <dbReference type="NCBI Taxonomy" id="256318"/>
    <lineage>
        <taxon>unclassified sequences</taxon>
        <taxon>metagenomes</taxon>
    </lineage>
</organism>
<sequence>MCRGERHADDEGNTMTENRGVAARLRHKLVDAPGSAGARTRAARWALVEEAFPDLANMSVLDLGGTVEWWRRAPVRPKEVTVLNLFEPGESDDPAMVPVTGDACRAREALQAAGAATSYDVVFSNSLLEHVGGHAQRAALAREVHALAPRHWVQTPYRYFPLEPHWLFPGLQFLPMAARARLAARWPLAHSSPDSPEDAMSEVQWTELVGIAELKSYFPGSTIHHERVAGLTKSLVAVGGGAF</sequence>
<name>A0A2P2C871_9ZZZZ</name>
<dbReference type="InterPro" id="IPR029063">
    <property type="entry name" value="SAM-dependent_MTases_sf"/>
</dbReference>
<dbReference type="EMBL" id="CZKB01000004">
    <property type="protein sequence ID" value="CUR57022.1"/>
    <property type="molecule type" value="Genomic_DNA"/>
</dbReference>
<evidence type="ECO:0000256" key="1">
    <source>
        <dbReference type="SAM" id="MobiDB-lite"/>
    </source>
</evidence>
<protein>
    <recommendedName>
        <fullName evidence="3">Methyltransferase type 11</fullName>
    </recommendedName>
</protein>
<evidence type="ECO:0000313" key="2">
    <source>
        <dbReference type="EMBL" id="CUR57022.1"/>
    </source>
</evidence>
<feature type="region of interest" description="Disordered" evidence="1">
    <location>
        <begin position="1"/>
        <end position="20"/>
    </location>
</feature>
<evidence type="ECO:0008006" key="3">
    <source>
        <dbReference type="Google" id="ProtNLM"/>
    </source>
</evidence>
<reference evidence="2" key="1">
    <citation type="submission" date="2015-08" db="EMBL/GenBank/DDBJ databases">
        <authorList>
            <person name="Babu N.S."/>
            <person name="Beckwith C.J."/>
            <person name="Beseler K.G."/>
            <person name="Brison A."/>
            <person name="Carone J.V."/>
            <person name="Caskin T.P."/>
            <person name="Diamond M."/>
            <person name="Durham M.E."/>
            <person name="Foxe J.M."/>
            <person name="Go M."/>
            <person name="Henderson B.A."/>
            <person name="Jones I.B."/>
            <person name="McGettigan J.A."/>
            <person name="Micheletti S.J."/>
            <person name="Nasrallah M.E."/>
            <person name="Ortiz D."/>
            <person name="Piller C.R."/>
            <person name="Privatt S.R."/>
            <person name="Schneider S.L."/>
            <person name="Sharp S."/>
            <person name="Smith T.C."/>
            <person name="Stanton J.D."/>
            <person name="Ullery H.E."/>
            <person name="Wilson R.J."/>
            <person name="Serrano M.G."/>
            <person name="Buck G."/>
            <person name="Lee V."/>
            <person name="Wang Y."/>
            <person name="Carvalho R."/>
            <person name="Voegtly L."/>
            <person name="Shi R."/>
            <person name="Duckworth R."/>
            <person name="Johnson A."/>
            <person name="Loviza R."/>
            <person name="Walstead R."/>
            <person name="Shah Z."/>
            <person name="Kiflezghi M."/>
            <person name="Wade K."/>
            <person name="Ball S.L."/>
            <person name="Bradley K.W."/>
            <person name="Asai D.J."/>
            <person name="Bowman C.A."/>
            <person name="Russell D.A."/>
            <person name="Pope W.H."/>
            <person name="Jacobs-Sera D."/>
            <person name="Hendrix R.W."/>
            <person name="Hatfull G.F."/>
        </authorList>
    </citation>
    <scope>NUCLEOTIDE SEQUENCE</scope>
</reference>
<dbReference type="SUPFAM" id="SSF53335">
    <property type="entry name" value="S-adenosyl-L-methionine-dependent methyltransferases"/>
    <property type="match status" value="1"/>
</dbReference>
<dbReference type="AlphaFoldDB" id="A0A2P2C871"/>